<dbReference type="GO" id="GO:0016740">
    <property type="term" value="F:transferase activity"/>
    <property type="evidence" value="ECO:0007669"/>
    <property type="project" value="UniProtKB-KW"/>
</dbReference>
<accession>A0A395LNI1</accession>
<sequence length="258" mass="28705">MYPGRYIFVAGLHRTGTSLLARLLAEHSDIATIENAPVPESEGCYLQGAIPHTALDGRPGHFATDPVQHLVEGCAFDTLETKRRIEADWARWFGEGSTWRVEKSPVNLTRMRLYQQLFPTCQFIIILRHPAVMAAALAKWVVDDASELIDYGLDAYDIVAQDLPYLHSVLVIRYEDLVARDLRPALFGFLGLDPGAPTAIALRNGNADYDDLPRMRQGQIERASQWGYGADGAMLPFEPIVRHPLRAIRKATIGALAQ</sequence>
<dbReference type="AlphaFoldDB" id="A0A395LNI1"/>
<comment type="caution">
    <text evidence="1">The sequence shown here is derived from an EMBL/GenBank/DDBJ whole genome shotgun (WGS) entry which is preliminary data.</text>
</comment>
<proteinExistence type="predicted"/>
<dbReference type="Gene3D" id="3.40.50.300">
    <property type="entry name" value="P-loop containing nucleotide triphosphate hydrolases"/>
    <property type="match status" value="1"/>
</dbReference>
<organism evidence="1 2">
    <name type="scientific">Alteriqipengyuania lutimaris</name>
    <dbReference type="NCBI Taxonomy" id="1538146"/>
    <lineage>
        <taxon>Bacteria</taxon>
        <taxon>Pseudomonadati</taxon>
        <taxon>Pseudomonadota</taxon>
        <taxon>Alphaproteobacteria</taxon>
        <taxon>Sphingomonadales</taxon>
        <taxon>Erythrobacteraceae</taxon>
        <taxon>Alteriqipengyuania</taxon>
    </lineage>
</organism>
<dbReference type="InterPro" id="IPR027417">
    <property type="entry name" value="P-loop_NTPase"/>
</dbReference>
<keyword evidence="2" id="KW-1185">Reference proteome</keyword>
<gene>
    <name evidence="1" type="ORF">DL238_00045</name>
</gene>
<evidence type="ECO:0000313" key="1">
    <source>
        <dbReference type="EMBL" id="RDS78452.1"/>
    </source>
</evidence>
<dbReference type="OrthoDB" id="9777890at2"/>
<reference evidence="1 2" key="1">
    <citation type="submission" date="2018-07" db="EMBL/GenBank/DDBJ databases">
        <title>Erythrobacter nanhaiensis sp. nov., a novel member of the genus Erythrobacter isolated from the South China Sea.</title>
        <authorList>
            <person name="Chen X."/>
            <person name="Liu J."/>
        </authorList>
    </citation>
    <scope>NUCLEOTIDE SEQUENCE [LARGE SCALE GENOMIC DNA]</scope>
    <source>
        <strain evidence="1 2">S-5</strain>
    </source>
</reference>
<dbReference type="Pfam" id="PF13469">
    <property type="entry name" value="Sulfotransfer_3"/>
    <property type="match status" value="1"/>
</dbReference>
<protein>
    <submittedName>
        <fullName evidence="1">Sulfotransferase</fullName>
    </submittedName>
</protein>
<dbReference type="Proteomes" id="UP000254101">
    <property type="component" value="Unassembled WGS sequence"/>
</dbReference>
<dbReference type="SUPFAM" id="SSF52540">
    <property type="entry name" value="P-loop containing nucleoside triphosphate hydrolases"/>
    <property type="match status" value="1"/>
</dbReference>
<keyword evidence="1" id="KW-0808">Transferase</keyword>
<dbReference type="EMBL" id="QRBB01000001">
    <property type="protein sequence ID" value="RDS78452.1"/>
    <property type="molecule type" value="Genomic_DNA"/>
</dbReference>
<evidence type="ECO:0000313" key="2">
    <source>
        <dbReference type="Proteomes" id="UP000254101"/>
    </source>
</evidence>
<name>A0A395LNI1_9SPHN</name>